<dbReference type="SUPFAM" id="SSF88723">
    <property type="entry name" value="PIN domain-like"/>
    <property type="match status" value="1"/>
</dbReference>
<protein>
    <recommendedName>
        <fullName evidence="8">Ribonuclease VapC</fullName>
        <shortName evidence="8">RNase VapC</shortName>
        <ecNumber evidence="8">3.1.-.-</ecNumber>
    </recommendedName>
    <alternativeName>
        <fullName evidence="8">Toxin VapC</fullName>
    </alternativeName>
</protein>
<comment type="cofactor">
    <cofactor evidence="1 8">
        <name>Mg(2+)</name>
        <dbReference type="ChEBI" id="CHEBI:18420"/>
    </cofactor>
</comment>
<dbReference type="CDD" id="cd18731">
    <property type="entry name" value="PIN_NgFitB-like"/>
    <property type="match status" value="1"/>
</dbReference>
<keyword evidence="4 8" id="KW-0479">Metal-binding</keyword>
<dbReference type="Proteomes" id="UP000188324">
    <property type="component" value="Chromosome"/>
</dbReference>
<evidence type="ECO:0000256" key="3">
    <source>
        <dbReference type="ARBA" id="ARBA00022722"/>
    </source>
</evidence>
<keyword evidence="3 8" id="KW-0540">Nuclease</keyword>
<dbReference type="OrthoDB" id="9815354at2"/>
<evidence type="ECO:0000313" key="10">
    <source>
        <dbReference type="EMBL" id="AQP44723.1"/>
    </source>
</evidence>
<dbReference type="AlphaFoldDB" id="A0A1Q2CF41"/>
<dbReference type="InterPro" id="IPR050556">
    <property type="entry name" value="Type_II_TA_system_RNase"/>
</dbReference>
<keyword evidence="6 8" id="KW-0460">Magnesium</keyword>
<dbReference type="EC" id="3.1.-.-" evidence="8"/>
<dbReference type="GO" id="GO:0090729">
    <property type="term" value="F:toxin activity"/>
    <property type="evidence" value="ECO:0007669"/>
    <property type="project" value="UniProtKB-KW"/>
</dbReference>
<sequence>MIIADTDVVSEFMKDTPEASVMAWARDLAASDLTISVVTVEEIVRGLGRLPAGRRRKDLEARWNTLVSAFADAIAVYDVTAARATARLLVDGLTQGRTMSLADAQIAGICLANGATLATRNVKDFPHVSDLTVVNPFDADHL</sequence>
<dbReference type="EMBL" id="CP019605">
    <property type="protein sequence ID" value="AQP44723.1"/>
    <property type="molecule type" value="Genomic_DNA"/>
</dbReference>
<dbReference type="PANTHER" id="PTHR33653">
    <property type="entry name" value="RIBONUCLEASE VAPC2"/>
    <property type="match status" value="1"/>
</dbReference>
<comment type="similarity">
    <text evidence="7 8">Belongs to the PINc/VapC protein family.</text>
</comment>
<proteinExistence type="inferred from homology"/>
<feature type="domain" description="PIN" evidence="9">
    <location>
        <begin position="2"/>
        <end position="129"/>
    </location>
</feature>
<evidence type="ECO:0000256" key="2">
    <source>
        <dbReference type="ARBA" id="ARBA00022649"/>
    </source>
</evidence>
<dbReference type="GO" id="GO:0000287">
    <property type="term" value="F:magnesium ion binding"/>
    <property type="evidence" value="ECO:0007669"/>
    <property type="project" value="UniProtKB-UniRule"/>
</dbReference>
<dbReference type="GO" id="GO:0004540">
    <property type="term" value="F:RNA nuclease activity"/>
    <property type="evidence" value="ECO:0007669"/>
    <property type="project" value="InterPro"/>
</dbReference>
<comment type="function">
    <text evidence="8">Toxic component of a toxin-antitoxin (TA) system. An RNase.</text>
</comment>
<evidence type="ECO:0000256" key="6">
    <source>
        <dbReference type="ARBA" id="ARBA00022842"/>
    </source>
</evidence>
<keyword evidence="8" id="KW-0800">Toxin</keyword>
<evidence type="ECO:0000256" key="4">
    <source>
        <dbReference type="ARBA" id="ARBA00022723"/>
    </source>
</evidence>
<accession>A0A1Q2CF41</accession>
<dbReference type="Pfam" id="PF01850">
    <property type="entry name" value="PIN"/>
    <property type="match status" value="1"/>
</dbReference>
<evidence type="ECO:0000256" key="5">
    <source>
        <dbReference type="ARBA" id="ARBA00022801"/>
    </source>
</evidence>
<evidence type="ECO:0000256" key="8">
    <source>
        <dbReference type="HAMAP-Rule" id="MF_00265"/>
    </source>
</evidence>
<evidence type="ECO:0000313" key="11">
    <source>
        <dbReference type="Proteomes" id="UP000188324"/>
    </source>
</evidence>
<feature type="binding site" evidence="8">
    <location>
        <position position="5"/>
    </location>
    <ligand>
        <name>Mg(2+)</name>
        <dbReference type="ChEBI" id="CHEBI:18420"/>
    </ligand>
</feature>
<dbReference type="InterPro" id="IPR029060">
    <property type="entry name" value="PIN-like_dom_sf"/>
</dbReference>
<dbReference type="Gene3D" id="3.40.50.1010">
    <property type="entry name" value="5'-nuclease"/>
    <property type="match status" value="1"/>
</dbReference>
<dbReference type="InterPro" id="IPR002716">
    <property type="entry name" value="PIN_dom"/>
</dbReference>
<dbReference type="PANTHER" id="PTHR33653:SF1">
    <property type="entry name" value="RIBONUCLEASE VAPC2"/>
    <property type="match status" value="1"/>
</dbReference>
<dbReference type="RefSeq" id="WP_077342074.1">
    <property type="nucleotide sequence ID" value="NZ_CP019605.1"/>
</dbReference>
<evidence type="ECO:0000259" key="9">
    <source>
        <dbReference type="Pfam" id="PF01850"/>
    </source>
</evidence>
<keyword evidence="5 8" id="KW-0378">Hydrolase</keyword>
<evidence type="ECO:0000256" key="7">
    <source>
        <dbReference type="ARBA" id="ARBA00038093"/>
    </source>
</evidence>
<keyword evidence="2 8" id="KW-1277">Toxin-antitoxin system</keyword>
<keyword evidence="11" id="KW-1185">Reference proteome</keyword>
<dbReference type="HAMAP" id="MF_00265">
    <property type="entry name" value="VapC_Nob1"/>
    <property type="match status" value="1"/>
</dbReference>
<reference evidence="10 11" key="1">
    <citation type="journal article" date="2016" name="Int. J. Syst. Evol. Microbiol.">
        <title>Tessaracoccus flavus sp. nov., isolated from the drainage system of a lindane-producing factory.</title>
        <authorList>
            <person name="Kumari R."/>
            <person name="Singh P."/>
            <person name="Schumann P."/>
            <person name="Lal R."/>
        </authorList>
    </citation>
    <scope>NUCLEOTIDE SEQUENCE [LARGE SCALE GENOMIC DNA]</scope>
    <source>
        <strain evidence="10 11">RP1T</strain>
    </source>
</reference>
<dbReference type="KEGG" id="tfl:RPIT_07815"/>
<evidence type="ECO:0000256" key="1">
    <source>
        <dbReference type="ARBA" id="ARBA00001946"/>
    </source>
</evidence>
<dbReference type="InterPro" id="IPR022907">
    <property type="entry name" value="VapC_family"/>
</dbReference>
<feature type="binding site" evidence="8">
    <location>
        <position position="103"/>
    </location>
    <ligand>
        <name>Mg(2+)</name>
        <dbReference type="ChEBI" id="CHEBI:18420"/>
    </ligand>
</feature>
<gene>
    <name evidence="8" type="primary">vapC</name>
    <name evidence="10" type="ORF">RPIT_07815</name>
</gene>
<organism evidence="10 11">
    <name type="scientific">Tessaracoccus flavus</name>
    <dbReference type="NCBI Taxonomy" id="1610493"/>
    <lineage>
        <taxon>Bacteria</taxon>
        <taxon>Bacillati</taxon>
        <taxon>Actinomycetota</taxon>
        <taxon>Actinomycetes</taxon>
        <taxon>Propionibacteriales</taxon>
        <taxon>Propionibacteriaceae</taxon>
        <taxon>Tessaracoccus</taxon>
    </lineage>
</organism>
<dbReference type="GO" id="GO:0016787">
    <property type="term" value="F:hydrolase activity"/>
    <property type="evidence" value="ECO:0007669"/>
    <property type="project" value="UniProtKB-KW"/>
</dbReference>
<name>A0A1Q2CF41_9ACTN</name>
<dbReference type="STRING" id="1610493.RPIT_07815"/>